<dbReference type="PANTHER" id="PTHR37013:SF4">
    <property type="entry name" value="INTEGRAL MEMBRANE PROTEIN"/>
    <property type="match status" value="1"/>
</dbReference>
<proteinExistence type="predicted"/>
<accession>A0AAN7BHF7</accession>
<dbReference type="EMBL" id="MU865427">
    <property type="protein sequence ID" value="KAK4223421.1"/>
    <property type="molecule type" value="Genomic_DNA"/>
</dbReference>
<evidence type="ECO:0000259" key="3">
    <source>
        <dbReference type="Pfam" id="PF24802"/>
    </source>
</evidence>
<name>A0AAN7BHF7_9PEZI</name>
<feature type="transmembrane region" description="Helical" evidence="2">
    <location>
        <begin position="156"/>
        <end position="174"/>
    </location>
</feature>
<reference evidence="4" key="2">
    <citation type="submission" date="2023-05" db="EMBL/GenBank/DDBJ databases">
        <authorList>
            <consortium name="Lawrence Berkeley National Laboratory"/>
            <person name="Steindorff A."/>
            <person name="Hensen N."/>
            <person name="Bonometti L."/>
            <person name="Westerberg I."/>
            <person name="Brannstrom I.O."/>
            <person name="Guillou S."/>
            <person name="Cros-Aarteil S."/>
            <person name="Calhoun S."/>
            <person name="Haridas S."/>
            <person name="Kuo A."/>
            <person name="Mondo S."/>
            <person name="Pangilinan J."/>
            <person name="Riley R."/>
            <person name="Labutti K."/>
            <person name="Andreopoulos B."/>
            <person name="Lipzen A."/>
            <person name="Chen C."/>
            <person name="Yanf M."/>
            <person name="Daum C."/>
            <person name="Ng V."/>
            <person name="Clum A."/>
            <person name="Ohm R."/>
            <person name="Martin F."/>
            <person name="Silar P."/>
            <person name="Natvig D."/>
            <person name="Lalanne C."/>
            <person name="Gautier V."/>
            <person name="Ament-Velasquez S.L."/>
            <person name="Kruys A."/>
            <person name="Hutchinson M.I."/>
            <person name="Powell A.J."/>
            <person name="Barry K."/>
            <person name="Miller A.N."/>
            <person name="Grigoriev I.V."/>
            <person name="Debuchy R."/>
            <person name="Gladieux P."/>
            <person name="Thoren M.H."/>
            <person name="Johannesson H."/>
        </authorList>
    </citation>
    <scope>NUCLEOTIDE SEQUENCE</scope>
    <source>
        <strain evidence="4">CBS 990.96</strain>
    </source>
</reference>
<keyword evidence="5" id="KW-1185">Reference proteome</keyword>
<gene>
    <name evidence="4" type="ORF">QBC38DRAFT_517059</name>
</gene>
<comment type="caution">
    <text evidence="4">The sequence shown here is derived from an EMBL/GenBank/DDBJ whole genome shotgun (WGS) entry which is preliminary data.</text>
</comment>
<evidence type="ECO:0000313" key="4">
    <source>
        <dbReference type="EMBL" id="KAK4223421.1"/>
    </source>
</evidence>
<dbReference type="AlphaFoldDB" id="A0AAN7BHF7"/>
<feature type="transmembrane region" description="Helical" evidence="2">
    <location>
        <begin position="72"/>
        <end position="93"/>
    </location>
</feature>
<keyword evidence="2" id="KW-0472">Membrane</keyword>
<feature type="transmembrane region" description="Helical" evidence="2">
    <location>
        <begin position="12"/>
        <end position="39"/>
    </location>
</feature>
<keyword evidence="2" id="KW-1133">Transmembrane helix</keyword>
<sequence>MSDSIYDLKKDLPMSMTIAAFAGISWYIGAEINTSLFILFKRRSGLYFWSCALASWGVILQPLFIILADFQLWTNLMGAIICIYLTWLIMVVPQSWLLYSRLHLIVHNDVFLKWLRVVLVVNSILFSVPTIVLGTIAQATKINPGLFRINLAWDRVQLTVFFVQETALSLLYIWQARKYLRNSSLLSQPYLSETNPADDPNNSSPPKASPETKQVLNHLVMSNILVIALDIALLGVQYADLFYLQGAFKPCVYGVKLKVEFAILNRLLDMVKRRGQGGGGGSSYSNQSEGAGSHYTTGGIFRAGSSSQVKPEGIHVHVTSSRASTRRQRSGGADGDWEDDLSPITPAGEGGPGLQLGRLERPTTTGGRSDSRNSRDPIWDGPGRGNDLPGQAV</sequence>
<reference evidence="4" key="1">
    <citation type="journal article" date="2023" name="Mol. Phylogenet. Evol.">
        <title>Genome-scale phylogeny and comparative genomics of the fungal order Sordariales.</title>
        <authorList>
            <person name="Hensen N."/>
            <person name="Bonometti L."/>
            <person name="Westerberg I."/>
            <person name="Brannstrom I.O."/>
            <person name="Guillou S."/>
            <person name="Cros-Aarteil S."/>
            <person name="Calhoun S."/>
            <person name="Haridas S."/>
            <person name="Kuo A."/>
            <person name="Mondo S."/>
            <person name="Pangilinan J."/>
            <person name="Riley R."/>
            <person name="LaButti K."/>
            <person name="Andreopoulos B."/>
            <person name="Lipzen A."/>
            <person name="Chen C."/>
            <person name="Yan M."/>
            <person name="Daum C."/>
            <person name="Ng V."/>
            <person name="Clum A."/>
            <person name="Steindorff A."/>
            <person name="Ohm R.A."/>
            <person name="Martin F."/>
            <person name="Silar P."/>
            <person name="Natvig D.O."/>
            <person name="Lalanne C."/>
            <person name="Gautier V."/>
            <person name="Ament-Velasquez S.L."/>
            <person name="Kruys A."/>
            <person name="Hutchinson M.I."/>
            <person name="Powell A.J."/>
            <person name="Barry K."/>
            <person name="Miller A.N."/>
            <person name="Grigoriev I.V."/>
            <person name="Debuchy R."/>
            <person name="Gladieux P."/>
            <person name="Hiltunen Thoren M."/>
            <person name="Johannesson H."/>
        </authorList>
    </citation>
    <scope>NUCLEOTIDE SEQUENCE</scope>
    <source>
        <strain evidence="4">CBS 990.96</strain>
    </source>
</reference>
<feature type="transmembrane region" description="Helical" evidence="2">
    <location>
        <begin position="114"/>
        <end position="136"/>
    </location>
</feature>
<dbReference type="Pfam" id="PF24802">
    <property type="entry name" value="DUF7703"/>
    <property type="match status" value="1"/>
</dbReference>
<evidence type="ECO:0000256" key="2">
    <source>
        <dbReference type="SAM" id="Phobius"/>
    </source>
</evidence>
<protein>
    <recommendedName>
        <fullName evidence="3">DUF7703 domain-containing protein</fullName>
    </recommendedName>
</protein>
<keyword evidence="2" id="KW-0812">Transmembrane</keyword>
<organism evidence="4 5">
    <name type="scientific">Podospora fimiseda</name>
    <dbReference type="NCBI Taxonomy" id="252190"/>
    <lineage>
        <taxon>Eukaryota</taxon>
        <taxon>Fungi</taxon>
        <taxon>Dikarya</taxon>
        <taxon>Ascomycota</taxon>
        <taxon>Pezizomycotina</taxon>
        <taxon>Sordariomycetes</taxon>
        <taxon>Sordariomycetidae</taxon>
        <taxon>Sordariales</taxon>
        <taxon>Podosporaceae</taxon>
        <taxon>Podospora</taxon>
    </lineage>
</organism>
<feature type="region of interest" description="Disordered" evidence="1">
    <location>
        <begin position="275"/>
        <end position="393"/>
    </location>
</feature>
<dbReference type="PANTHER" id="PTHR37013">
    <property type="entry name" value="INTEGRAL MEMBRANE PROTEIN (AFU_ORTHOLOGUE AFUA_1G05950)-RELATED"/>
    <property type="match status" value="1"/>
</dbReference>
<feature type="domain" description="DUF7703" evidence="3">
    <location>
        <begin position="15"/>
        <end position="271"/>
    </location>
</feature>
<dbReference type="InterPro" id="IPR056120">
    <property type="entry name" value="DUF7703"/>
</dbReference>
<evidence type="ECO:0000313" key="5">
    <source>
        <dbReference type="Proteomes" id="UP001301958"/>
    </source>
</evidence>
<evidence type="ECO:0000256" key="1">
    <source>
        <dbReference type="SAM" id="MobiDB-lite"/>
    </source>
</evidence>
<feature type="compositionally biased region" description="Basic and acidic residues" evidence="1">
    <location>
        <begin position="369"/>
        <end position="378"/>
    </location>
</feature>
<dbReference type="Proteomes" id="UP001301958">
    <property type="component" value="Unassembled WGS sequence"/>
</dbReference>
<feature type="transmembrane region" description="Helical" evidence="2">
    <location>
        <begin position="46"/>
        <end position="66"/>
    </location>
</feature>